<protein>
    <submittedName>
        <fullName evidence="3">Intercellular adhesion molecule 5</fullName>
    </submittedName>
</protein>
<evidence type="ECO:0000256" key="2">
    <source>
        <dbReference type="SAM" id="Phobius"/>
    </source>
</evidence>
<keyword evidence="2" id="KW-0812">Transmembrane</keyword>
<gene>
    <name evidence="3" type="ORF">I79_008313</name>
</gene>
<reference evidence="4" key="1">
    <citation type="journal article" date="2011" name="Nat. Biotechnol.">
        <title>The genomic sequence of the Chinese hamster ovary (CHO)-K1 cell line.</title>
        <authorList>
            <person name="Xu X."/>
            <person name="Nagarajan H."/>
            <person name="Lewis N.E."/>
            <person name="Pan S."/>
            <person name="Cai Z."/>
            <person name="Liu X."/>
            <person name="Chen W."/>
            <person name="Xie M."/>
            <person name="Wang W."/>
            <person name="Hammond S."/>
            <person name="Andersen M.R."/>
            <person name="Neff N."/>
            <person name="Passarelli B."/>
            <person name="Koh W."/>
            <person name="Fan H.C."/>
            <person name="Wang J."/>
            <person name="Gui Y."/>
            <person name="Lee K.H."/>
            <person name="Betenbaugh M.J."/>
            <person name="Quake S.R."/>
            <person name="Famili I."/>
            <person name="Palsson B.O."/>
            <person name="Wang J."/>
        </authorList>
    </citation>
    <scope>NUCLEOTIDE SEQUENCE [LARGE SCALE GENOMIC DNA]</scope>
    <source>
        <strain evidence="4">CHO K1 cell line</strain>
    </source>
</reference>
<dbReference type="EMBL" id="JH000285">
    <property type="protein sequence ID" value="EGV99170.1"/>
    <property type="molecule type" value="Genomic_DNA"/>
</dbReference>
<organism evidence="3 4">
    <name type="scientific">Cricetulus griseus</name>
    <name type="common">Chinese hamster</name>
    <name type="synonym">Cricetulus barabensis griseus</name>
    <dbReference type="NCBI Taxonomy" id="10029"/>
    <lineage>
        <taxon>Eukaryota</taxon>
        <taxon>Metazoa</taxon>
        <taxon>Chordata</taxon>
        <taxon>Craniata</taxon>
        <taxon>Vertebrata</taxon>
        <taxon>Euteleostomi</taxon>
        <taxon>Mammalia</taxon>
        <taxon>Eutheria</taxon>
        <taxon>Euarchontoglires</taxon>
        <taxon>Glires</taxon>
        <taxon>Rodentia</taxon>
        <taxon>Myomorpha</taxon>
        <taxon>Muroidea</taxon>
        <taxon>Cricetidae</taxon>
        <taxon>Cricetinae</taxon>
        <taxon>Cricetulus</taxon>
    </lineage>
</organism>
<feature type="region of interest" description="Disordered" evidence="1">
    <location>
        <begin position="99"/>
        <end position="119"/>
    </location>
</feature>
<sequence length="132" mass="14688">MDQMLACIPQGNPTPALVCIWNGMVIDLDVPQKATQNHTGTYCCTATNQLGSVSKDIAVIVQGLHEGITSSTIFIIVISTLGMAVITIALYLNYQPCKRNRRKRAPRQREQNKDEESQFTDIQAEECNSHYC</sequence>
<accession>G3HCU6</accession>
<dbReference type="GO" id="GO:0005178">
    <property type="term" value="F:integrin binding"/>
    <property type="evidence" value="ECO:0007669"/>
    <property type="project" value="InterPro"/>
</dbReference>
<dbReference type="InParanoid" id="G3HCU6"/>
<evidence type="ECO:0000313" key="4">
    <source>
        <dbReference type="Proteomes" id="UP000001075"/>
    </source>
</evidence>
<keyword evidence="2" id="KW-1133">Transmembrane helix</keyword>
<dbReference type="GO" id="GO:0007155">
    <property type="term" value="P:cell adhesion"/>
    <property type="evidence" value="ECO:0007669"/>
    <property type="project" value="InterPro"/>
</dbReference>
<keyword evidence="2" id="KW-0472">Membrane</keyword>
<dbReference type="PANTHER" id="PTHR13771">
    <property type="entry name" value="INTERCELLULAR ADHESION MOLECULE"/>
    <property type="match status" value="1"/>
</dbReference>
<dbReference type="InterPro" id="IPR047012">
    <property type="entry name" value="ICAM_VCAM"/>
</dbReference>
<proteinExistence type="predicted"/>
<dbReference type="Gene3D" id="2.60.40.10">
    <property type="entry name" value="Immunoglobulins"/>
    <property type="match status" value="1"/>
</dbReference>
<dbReference type="eggNOG" id="ENOG502RZRA">
    <property type="taxonomic scope" value="Eukaryota"/>
</dbReference>
<feature type="compositionally biased region" description="Basic and acidic residues" evidence="1">
    <location>
        <begin position="107"/>
        <end position="116"/>
    </location>
</feature>
<dbReference type="GO" id="GO:0005886">
    <property type="term" value="C:plasma membrane"/>
    <property type="evidence" value="ECO:0007669"/>
    <property type="project" value="TreeGrafter"/>
</dbReference>
<dbReference type="Proteomes" id="UP000001075">
    <property type="component" value="Unassembled WGS sequence"/>
</dbReference>
<dbReference type="FunFam" id="2.60.40.10:FF:000641">
    <property type="entry name" value="Intercellular adhesion molecule 1"/>
    <property type="match status" value="1"/>
</dbReference>
<name>G3HCU6_CRIGR</name>
<feature type="transmembrane region" description="Helical" evidence="2">
    <location>
        <begin position="73"/>
        <end position="94"/>
    </location>
</feature>
<dbReference type="SUPFAM" id="SSF48726">
    <property type="entry name" value="Immunoglobulin"/>
    <property type="match status" value="1"/>
</dbReference>
<evidence type="ECO:0000313" key="3">
    <source>
        <dbReference type="EMBL" id="EGV99170.1"/>
    </source>
</evidence>
<dbReference type="PaxDb" id="10029-XP_007628935.1"/>
<dbReference type="InterPro" id="IPR036179">
    <property type="entry name" value="Ig-like_dom_sf"/>
</dbReference>
<dbReference type="AlphaFoldDB" id="G3HCU6"/>
<dbReference type="PANTHER" id="PTHR13771:SF4">
    <property type="entry name" value="CELL ADHESION MOLECULE TCAM-1"/>
    <property type="match status" value="1"/>
</dbReference>
<evidence type="ECO:0000256" key="1">
    <source>
        <dbReference type="SAM" id="MobiDB-lite"/>
    </source>
</evidence>
<dbReference type="InterPro" id="IPR013783">
    <property type="entry name" value="Ig-like_fold"/>
</dbReference>